<accession>A0ABY6GXK7</accession>
<evidence type="ECO:0000313" key="2">
    <source>
        <dbReference type="Proteomes" id="UP001163255"/>
    </source>
</evidence>
<organism evidence="1 2">
    <name type="scientific">Endozoicomonas euniceicola</name>
    <dbReference type="NCBI Taxonomy" id="1234143"/>
    <lineage>
        <taxon>Bacteria</taxon>
        <taxon>Pseudomonadati</taxon>
        <taxon>Pseudomonadota</taxon>
        <taxon>Gammaproteobacteria</taxon>
        <taxon>Oceanospirillales</taxon>
        <taxon>Endozoicomonadaceae</taxon>
        <taxon>Endozoicomonas</taxon>
    </lineage>
</organism>
<gene>
    <name evidence="1" type="ORF">NX720_06295</name>
</gene>
<proteinExistence type="predicted"/>
<evidence type="ECO:0000313" key="1">
    <source>
        <dbReference type="EMBL" id="UYM17523.1"/>
    </source>
</evidence>
<dbReference type="EMBL" id="CP103300">
    <property type="protein sequence ID" value="UYM17523.1"/>
    <property type="molecule type" value="Genomic_DNA"/>
</dbReference>
<dbReference type="RefSeq" id="WP_262600136.1">
    <property type="nucleotide sequence ID" value="NZ_CP103300.1"/>
</dbReference>
<keyword evidence="2" id="KW-1185">Reference proteome</keyword>
<evidence type="ECO:0008006" key="3">
    <source>
        <dbReference type="Google" id="ProtNLM"/>
    </source>
</evidence>
<protein>
    <recommendedName>
        <fullName evidence="3">Peptidase C58 YopT-type domain-containing protein</fullName>
    </recommendedName>
</protein>
<dbReference type="Proteomes" id="UP001163255">
    <property type="component" value="Chromosome"/>
</dbReference>
<reference evidence="1" key="1">
    <citation type="submission" date="2022-10" db="EMBL/GenBank/DDBJ databases">
        <title>Completed Genome Sequence of two octocoral isolated bacterium, Endozoicomonas euniceicola EF212T and Endozoicomonas gorgoniicola PS125T.</title>
        <authorList>
            <person name="Chiou Y.-J."/>
            <person name="Chen Y.-H."/>
        </authorList>
    </citation>
    <scope>NUCLEOTIDE SEQUENCE</scope>
    <source>
        <strain evidence="1">EF212</strain>
    </source>
</reference>
<sequence>MKNIHSTSVTWRRTKIGENTRMIAISKLSNVGICTGMVLTWLKKSIASRGRGILRETELGSQHWMAIIQGAYGKRTIPGSNVLSPVELVISLLFSQNLKPCDWLKGAGFYPPEQLVSWALSKPGYSLFCFSFPCADGHMIGMRCEGRVLQMFNPTEGLYQYSNVSSFKQHMRQFLIKEDPKRFKEWDIFSVVSSL</sequence>
<name>A0ABY6GXK7_9GAMM</name>